<accession>A0A0G4PTN1</accession>
<reference evidence="1 2" key="1">
    <citation type="journal article" date="2014" name="Nat. Commun.">
        <title>Multiple recent horizontal transfers of a large genomic region in cheese making fungi.</title>
        <authorList>
            <person name="Cheeseman K."/>
            <person name="Ropars J."/>
            <person name="Renault P."/>
            <person name="Dupont J."/>
            <person name="Gouzy J."/>
            <person name="Branca A."/>
            <person name="Abraham A.L."/>
            <person name="Ceppi M."/>
            <person name="Conseiller E."/>
            <person name="Debuchy R."/>
            <person name="Malagnac F."/>
            <person name="Goarin A."/>
            <person name="Silar P."/>
            <person name="Lacoste S."/>
            <person name="Sallet E."/>
            <person name="Bensimon A."/>
            <person name="Giraud T."/>
            <person name="Brygoo Y."/>
        </authorList>
    </citation>
    <scope>NUCLEOTIDE SEQUENCE [LARGE SCALE GENOMIC DNA]</scope>
    <source>
        <strain evidence="2">FM 013</strain>
    </source>
</reference>
<dbReference type="EMBL" id="HG793172">
    <property type="protein sequence ID" value="CRL29716.1"/>
    <property type="molecule type" value="Genomic_DNA"/>
</dbReference>
<sequence length="111" mass="12569">MVFNGTRRFLPYLDQRLRSLPQQTLIVDPVSPSIEIGKRGSSMVAQKNTIIPSWSRCIHVPLSSDSRGSTPMTAFKTCRSKWKTFSRCKGKQRGCTEYLGKDLASLNQPYE</sequence>
<gene>
    <name evidence="1" type="ORF">PCAMFM013_S039g000025</name>
</gene>
<proteinExistence type="predicted"/>
<evidence type="ECO:0000313" key="1">
    <source>
        <dbReference type="EMBL" id="CRL29716.1"/>
    </source>
</evidence>
<name>A0A0G4PTN1_PENC3</name>
<protein>
    <submittedName>
        <fullName evidence="1">Str. FM013</fullName>
    </submittedName>
</protein>
<keyword evidence="2" id="KW-1185">Reference proteome</keyword>
<dbReference type="AlphaFoldDB" id="A0A0G4PTN1"/>
<organism evidence="1 2">
    <name type="scientific">Penicillium camemberti (strain FM 013)</name>
    <dbReference type="NCBI Taxonomy" id="1429867"/>
    <lineage>
        <taxon>Eukaryota</taxon>
        <taxon>Fungi</taxon>
        <taxon>Dikarya</taxon>
        <taxon>Ascomycota</taxon>
        <taxon>Pezizomycotina</taxon>
        <taxon>Eurotiomycetes</taxon>
        <taxon>Eurotiomycetidae</taxon>
        <taxon>Eurotiales</taxon>
        <taxon>Aspergillaceae</taxon>
        <taxon>Penicillium</taxon>
    </lineage>
</organism>
<evidence type="ECO:0000313" key="2">
    <source>
        <dbReference type="Proteomes" id="UP000053732"/>
    </source>
</evidence>
<dbReference type="Proteomes" id="UP000053732">
    <property type="component" value="Unassembled WGS sequence"/>
</dbReference>